<dbReference type="EMBL" id="FUUY01000006">
    <property type="protein sequence ID" value="SJX22353.1"/>
    <property type="molecule type" value="Genomic_DNA"/>
</dbReference>
<gene>
    <name evidence="1" type="ORF">ACNJC6_01995</name>
</gene>
<reference evidence="1 2" key="1">
    <citation type="submission" date="2017-02" db="EMBL/GenBank/DDBJ databases">
        <authorList>
            <person name="Peterson S.W."/>
        </authorList>
    </citation>
    <scope>NUCLEOTIDE SEQUENCE [LARGE SCALE GENOMIC DNA]</scope>
    <source>
        <strain evidence="1">C6</strain>
    </source>
</reference>
<proteinExistence type="predicted"/>
<dbReference type="Proteomes" id="UP000196240">
    <property type="component" value="Unassembled WGS sequence"/>
</dbReference>
<name>A0A1R7QDJ5_ACIJO</name>
<protein>
    <submittedName>
        <fullName evidence="1">Uncharacterized protein</fullName>
    </submittedName>
</protein>
<accession>A0A1R7QDJ5</accession>
<evidence type="ECO:0000313" key="1">
    <source>
        <dbReference type="EMBL" id="SJX22353.1"/>
    </source>
</evidence>
<evidence type="ECO:0000313" key="2">
    <source>
        <dbReference type="Proteomes" id="UP000196240"/>
    </source>
</evidence>
<sequence>MAAYTDIKVGKYEDDMIPKLAIYAFHDAFQKATTRSSVVYAKAEQLVERDIHGNETILQDLSNAYVDVGVLPILTRKKKHATV</sequence>
<dbReference type="AlphaFoldDB" id="A0A1R7QDJ5"/>
<organism evidence="1 2">
    <name type="scientific">Acinetobacter johnsonii</name>
    <dbReference type="NCBI Taxonomy" id="40214"/>
    <lineage>
        <taxon>Bacteria</taxon>
        <taxon>Pseudomonadati</taxon>
        <taxon>Pseudomonadota</taxon>
        <taxon>Gammaproteobacteria</taxon>
        <taxon>Moraxellales</taxon>
        <taxon>Moraxellaceae</taxon>
        <taxon>Acinetobacter</taxon>
    </lineage>
</organism>
<dbReference type="RefSeq" id="WP_087012837.1">
    <property type="nucleotide sequence ID" value="NZ_FUUY01000006.1"/>
</dbReference>